<feature type="domain" description="Aldehyde oxidase/xanthine dehydrogenase a/b hammerhead" evidence="8">
    <location>
        <begin position="110"/>
        <end position="209"/>
    </location>
</feature>
<dbReference type="Gene3D" id="3.30.365.10">
    <property type="entry name" value="Aldehyde oxidase/xanthine dehydrogenase, molybdopterin binding domain"/>
    <property type="match status" value="4"/>
</dbReference>
<accession>A0A7R9B3M5</accession>
<comment type="cofactor">
    <cofactor evidence="7">
        <name>[2Fe-2S] cluster</name>
        <dbReference type="ChEBI" id="CHEBI:190135"/>
    </cofactor>
</comment>
<dbReference type="InterPro" id="IPR046867">
    <property type="entry name" value="AldOxase/xan_DH_MoCoBD2"/>
</dbReference>
<keyword evidence="4" id="KW-0001">2Fe-2S</keyword>
<dbReference type="Gene3D" id="3.90.1170.50">
    <property type="entry name" value="Aldehyde oxidase/xanthine dehydrogenase, a/b hammerhead"/>
    <property type="match status" value="1"/>
</dbReference>
<dbReference type="SMART" id="SM01008">
    <property type="entry name" value="Ald_Xan_dh_C"/>
    <property type="match status" value="1"/>
</dbReference>
<dbReference type="AlphaFoldDB" id="A0A7R9B3M5"/>
<dbReference type="InterPro" id="IPR037165">
    <property type="entry name" value="AldOxase/xan_DH_Mopterin-bd_sf"/>
</dbReference>
<dbReference type="PANTHER" id="PTHR11908:SF132">
    <property type="entry name" value="ALDEHYDE OXIDASE 1-RELATED"/>
    <property type="match status" value="1"/>
</dbReference>
<dbReference type="FunFam" id="3.30.365.10:FF:000008">
    <property type="entry name" value="Aldehyde oxidase1"/>
    <property type="match status" value="1"/>
</dbReference>
<comment type="cofactor">
    <cofactor evidence="1">
        <name>Mo-molybdopterin</name>
        <dbReference type="ChEBI" id="CHEBI:71302"/>
    </cofactor>
</comment>
<keyword evidence="6" id="KW-0411">Iron-sulfur</keyword>
<gene>
    <name evidence="9" type="ORF">TSIB3V08_LOCUS9363</name>
</gene>
<dbReference type="InterPro" id="IPR000674">
    <property type="entry name" value="Ald_Oxase/Xan_DH_a/b"/>
</dbReference>
<dbReference type="SUPFAM" id="SSF56003">
    <property type="entry name" value="Molybdenum cofactor-binding domain"/>
    <property type="match status" value="1"/>
</dbReference>
<dbReference type="FunFam" id="3.30.365.10:FF:000001">
    <property type="entry name" value="Xanthine dehydrogenase oxidase"/>
    <property type="match status" value="1"/>
</dbReference>
<dbReference type="EMBL" id="OC005360">
    <property type="protein sequence ID" value="CAD7265322.1"/>
    <property type="molecule type" value="Genomic_DNA"/>
</dbReference>
<dbReference type="InterPro" id="IPR036856">
    <property type="entry name" value="Ald_Oxase/Xan_DH_a/b_sf"/>
</dbReference>
<evidence type="ECO:0000256" key="6">
    <source>
        <dbReference type="ARBA" id="ARBA00023014"/>
    </source>
</evidence>
<evidence type="ECO:0000256" key="3">
    <source>
        <dbReference type="ARBA" id="ARBA00022505"/>
    </source>
</evidence>
<evidence type="ECO:0000256" key="7">
    <source>
        <dbReference type="ARBA" id="ARBA00034078"/>
    </source>
</evidence>
<dbReference type="InterPro" id="IPR008274">
    <property type="entry name" value="AldOxase/xan_DH_MoCoBD1"/>
</dbReference>
<dbReference type="Pfam" id="PF01315">
    <property type="entry name" value="Ald_Xan_dh_C"/>
    <property type="match status" value="1"/>
</dbReference>
<dbReference type="PANTHER" id="PTHR11908">
    <property type="entry name" value="XANTHINE DEHYDROGENASE"/>
    <property type="match status" value="1"/>
</dbReference>
<dbReference type="InterPro" id="IPR016208">
    <property type="entry name" value="Ald_Oxase/xanthine_DH-like"/>
</dbReference>
<keyword evidence="4" id="KW-0408">Iron</keyword>
<dbReference type="SUPFAM" id="SSF54665">
    <property type="entry name" value="CO dehydrogenase molybdoprotein N-domain-like"/>
    <property type="match status" value="1"/>
</dbReference>
<keyword evidence="4" id="KW-0479">Metal-binding</keyword>
<dbReference type="GO" id="GO:0005506">
    <property type="term" value="F:iron ion binding"/>
    <property type="evidence" value="ECO:0007669"/>
    <property type="project" value="InterPro"/>
</dbReference>
<proteinExistence type="inferred from homology"/>
<reference evidence="9" key="1">
    <citation type="submission" date="2020-11" db="EMBL/GenBank/DDBJ databases">
        <authorList>
            <person name="Tran Van P."/>
        </authorList>
    </citation>
    <scope>NUCLEOTIDE SEQUENCE</scope>
</reference>
<comment type="similarity">
    <text evidence="2">Belongs to the xanthine dehydrogenase family.</text>
</comment>
<sequence>MDGCTFVSSKPENGGALEEDMIKLNIIKGVTINVLSEALQLNSDIRLEREITLIRQAEEKIPHVLRGAGGETLNISGLFQAERHGHNATMNTFVETFTTSPLKTHKALLSGLFKMIEAYELQHLEENYPFAVSTSRRGIPGVVRFLTAEDIPGKNCFTPPLVFLFEQEEIFCSGKVLFAGQAVGLIVAETQQVANMAAQKVKIEYTNVKKPVILLREAAKSKDPNIVQLEKELKPKVVKANIKPRPRHRLRIRRSVVRKKSMLQYKIALATEFLPEKPPPVHPTEIRTSISPSSAVELNTTSALANYGTEAGSEDVKYVIKGSFDLGSQYHYTMETQTCLCVPIEDGMDVYPATQWMDLVQVAISEALNIPENRININVRRLGGAYGAKISRSCQIATACAVAAHTLNKPVRIVMKLETNMESLGKRNDVATDYEVGVDDDGKIQYLKADFYENNGSSMNEPLVESSIDHLQSCYDSSTWSVMGKGVRTDLPSMTYCRAPGSTEGIGFIENVMEHIAKVVNKDPIEVRLKNMPQETKPMAEMINDIKKSSNYEERKKYIENFNKLNRWKKRGMTLVPMTYPFPFWGNFSAIVSIYAKDGSVSVAHGGIECGQGINTKVAQVSAHILGIPLEMVSIKPSNTLTAPNGMVTGGSIASEACCYAAMMCCRELLKRMEPYKKDPKEQTWAQLVQASSGNLVELCATYMFTPKDEVKPYNIWGVTVTEVEVDILTGQYQDCNITYDMQVLRVDIIEDAGKSLSPEVDIGQVEGAFVMGLGYWLQEQLVYNEDTGELLTNRTWNYKPPGVKDIPIDFRIELRRNAPNLTGVLRSKATGEPPLCMSCSALFALKNALYSARQDAGAEDKWFQMNGPATVESVFLNSLTKSEQFVF</sequence>
<dbReference type="Pfam" id="PF02738">
    <property type="entry name" value="MoCoBD_1"/>
    <property type="match status" value="1"/>
</dbReference>
<keyword evidence="3" id="KW-0500">Molybdenum</keyword>
<evidence type="ECO:0000256" key="1">
    <source>
        <dbReference type="ARBA" id="ARBA00001924"/>
    </source>
</evidence>
<evidence type="ECO:0000259" key="8">
    <source>
        <dbReference type="SMART" id="SM01008"/>
    </source>
</evidence>
<protein>
    <recommendedName>
        <fullName evidence="8">Aldehyde oxidase/xanthine dehydrogenase a/b hammerhead domain-containing protein</fullName>
    </recommendedName>
</protein>
<evidence type="ECO:0000256" key="4">
    <source>
        <dbReference type="ARBA" id="ARBA00022714"/>
    </source>
</evidence>
<dbReference type="GO" id="GO:0016491">
    <property type="term" value="F:oxidoreductase activity"/>
    <property type="evidence" value="ECO:0007669"/>
    <property type="project" value="UniProtKB-KW"/>
</dbReference>
<dbReference type="Pfam" id="PF20256">
    <property type="entry name" value="MoCoBD_2"/>
    <property type="match status" value="1"/>
</dbReference>
<organism evidence="9">
    <name type="scientific">Timema shepardi</name>
    <name type="common">Walking stick</name>
    <dbReference type="NCBI Taxonomy" id="629360"/>
    <lineage>
        <taxon>Eukaryota</taxon>
        <taxon>Metazoa</taxon>
        <taxon>Ecdysozoa</taxon>
        <taxon>Arthropoda</taxon>
        <taxon>Hexapoda</taxon>
        <taxon>Insecta</taxon>
        <taxon>Pterygota</taxon>
        <taxon>Neoptera</taxon>
        <taxon>Polyneoptera</taxon>
        <taxon>Phasmatodea</taxon>
        <taxon>Timematodea</taxon>
        <taxon>Timematoidea</taxon>
        <taxon>Timematidae</taxon>
        <taxon>Timema</taxon>
    </lineage>
</organism>
<evidence type="ECO:0000313" key="9">
    <source>
        <dbReference type="EMBL" id="CAD7265322.1"/>
    </source>
</evidence>
<keyword evidence="5" id="KW-0560">Oxidoreductase</keyword>
<dbReference type="GO" id="GO:0051537">
    <property type="term" value="F:2 iron, 2 sulfur cluster binding"/>
    <property type="evidence" value="ECO:0007669"/>
    <property type="project" value="UniProtKB-KW"/>
</dbReference>
<evidence type="ECO:0000256" key="2">
    <source>
        <dbReference type="ARBA" id="ARBA00006849"/>
    </source>
</evidence>
<name>A0A7R9B3M5_TIMSH</name>
<evidence type="ECO:0000256" key="5">
    <source>
        <dbReference type="ARBA" id="ARBA00023002"/>
    </source>
</evidence>